<dbReference type="Proteomes" id="UP000620104">
    <property type="component" value="Unassembled WGS sequence"/>
</dbReference>
<feature type="compositionally biased region" description="Low complexity" evidence="1">
    <location>
        <begin position="370"/>
        <end position="383"/>
    </location>
</feature>
<accession>A0A8H3TXI7</accession>
<feature type="region of interest" description="Disordered" evidence="1">
    <location>
        <begin position="78"/>
        <end position="403"/>
    </location>
</feature>
<name>A0A8H3TXI7_9TREE</name>
<feature type="compositionally biased region" description="Basic and acidic residues" evidence="1">
    <location>
        <begin position="275"/>
        <end position="288"/>
    </location>
</feature>
<protein>
    <submittedName>
        <fullName evidence="3">Uncharacterized protein</fullName>
    </submittedName>
</protein>
<feature type="compositionally biased region" description="Basic residues" evidence="1">
    <location>
        <begin position="258"/>
        <end position="270"/>
    </location>
</feature>
<evidence type="ECO:0000256" key="2">
    <source>
        <dbReference type="SAM" id="Phobius"/>
    </source>
</evidence>
<feature type="compositionally biased region" description="Polar residues" evidence="1">
    <location>
        <begin position="153"/>
        <end position="162"/>
    </location>
</feature>
<evidence type="ECO:0000313" key="4">
    <source>
        <dbReference type="Proteomes" id="UP000620104"/>
    </source>
</evidence>
<feature type="compositionally biased region" description="Acidic residues" evidence="1">
    <location>
        <begin position="303"/>
        <end position="314"/>
    </location>
</feature>
<dbReference type="AlphaFoldDB" id="A0A8H3TXI7"/>
<gene>
    <name evidence="3" type="ORF">NliqN6_5055</name>
</gene>
<keyword evidence="2" id="KW-1133">Transmembrane helix</keyword>
<proteinExistence type="predicted"/>
<keyword evidence="2" id="KW-0472">Membrane</keyword>
<organism evidence="3 4">
    <name type="scientific">Naganishia liquefaciens</name>
    <dbReference type="NCBI Taxonomy" id="104408"/>
    <lineage>
        <taxon>Eukaryota</taxon>
        <taxon>Fungi</taxon>
        <taxon>Dikarya</taxon>
        <taxon>Basidiomycota</taxon>
        <taxon>Agaricomycotina</taxon>
        <taxon>Tremellomycetes</taxon>
        <taxon>Filobasidiales</taxon>
        <taxon>Filobasidiaceae</taxon>
        <taxon>Naganishia</taxon>
    </lineage>
</organism>
<evidence type="ECO:0000313" key="3">
    <source>
        <dbReference type="EMBL" id="GHJ88653.1"/>
    </source>
</evidence>
<feature type="region of interest" description="Disordered" evidence="1">
    <location>
        <begin position="486"/>
        <end position="556"/>
    </location>
</feature>
<dbReference type="EMBL" id="BLZA01000030">
    <property type="protein sequence ID" value="GHJ88653.1"/>
    <property type="molecule type" value="Genomic_DNA"/>
</dbReference>
<feature type="compositionally biased region" description="Acidic residues" evidence="1">
    <location>
        <begin position="330"/>
        <end position="346"/>
    </location>
</feature>
<reference evidence="3" key="1">
    <citation type="submission" date="2020-07" db="EMBL/GenBank/DDBJ databases">
        <title>Draft Genome Sequence of a Deep-Sea Yeast, Naganishia (Cryptococcus) liquefaciens strain N6.</title>
        <authorList>
            <person name="Han Y.W."/>
            <person name="Kajitani R."/>
            <person name="Morimoto H."/>
            <person name="Parhat M."/>
            <person name="Tsubouchi H."/>
            <person name="Bakenova O."/>
            <person name="Ogata M."/>
            <person name="Argunhan B."/>
            <person name="Aoki R."/>
            <person name="Kajiwara S."/>
            <person name="Itoh T."/>
            <person name="Iwasaki H."/>
        </authorList>
    </citation>
    <scope>NUCLEOTIDE SEQUENCE</scope>
    <source>
        <strain evidence="3">N6</strain>
    </source>
</reference>
<sequence>MVDFWLSIIPAVLAILIAIWAVRGTEDRERKEAAAQAVKEQLEAEAARNKPFKLPPLTKIDGNESNIAQLLALEDERERLAKRPEPKRLPTLRELLEKGERKRRGKAQGPSNDAGPSKPAEPTVDEKPINADAPDSPPSAKTAEKQGKKTSSKRNGATPQNGRRNKKRGIDEVTEYQDEESETSSRRVSKRLPKRNKRDDTDEEIAEISMRTTVPGGMEDIEVTVTTPEGFRTQRPKRRAGDLDEDSDDDDTDVDHTRRSRGRAVRRRRGISGSGDDHAMKGAKDSSCRKPTQRRTGGQNGDVETDTTDSEMDTDGPPRGLRATPFGETTTDEEESTEDEEFEGADDVLQTPRRRGKMPVTGSRKKGTRTATSVKKAQAAAVAAKKHSKIATPARVRGETWTERNGRRFKISAKDGKKRELVAVKEWRHKYNMPADSVHPDKYAMHQVLVEKWVTSAELDELQRCKLLGWQSDDEEPEQVDQIRMQDVGEKKEDPNSDLTQLNNSLYNYQPPQYVTSPANQAALSSSFGSSSSRKLNLGSPASLRPPTVLRAHRREPTLRSASFAVQQRTNSNTNGTVLHQDTTWNSDNDAALKRLPSSRNSLSDVHMTSS</sequence>
<feature type="transmembrane region" description="Helical" evidence="2">
    <location>
        <begin position="6"/>
        <end position="22"/>
    </location>
</feature>
<comment type="caution">
    <text evidence="3">The sequence shown here is derived from an EMBL/GenBank/DDBJ whole genome shotgun (WGS) entry which is preliminary data.</text>
</comment>
<feature type="compositionally biased region" description="Basic residues" evidence="1">
    <location>
        <begin position="352"/>
        <end position="368"/>
    </location>
</feature>
<keyword evidence="4" id="KW-1185">Reference proteome</keyword>
<feature type="compositionally biased region" description="Basic and acidic residues" evidence="1">
    <location>
        <begin position="78"/>
        <end position="88"/>
    </location>
</feature>
<feature type="compositionally biased region" description="Polar residues" evidence="1">
    <location>
        <begin position="497"/>
        <end position="524"/>
    </location>
</feature>
<dbReference type="OrthoDB" id="9451547at2759"/>
<feature type="compositionally biased region" description="Basic residues" evidence="1">
    <location>
        <begin position="187"/>
        <end position="196"/>
    </location>
</feature>
<keyword evidence="2" id="KW-0812">Transmembrane</keyword>
<feature type="compositionally biased region" description="Acidic residues" evidence="1">
    <location>
        <begin position="243"/>
        <end position="253"/>
    </location>
</feature>
<evidence type="ECO:0000256" key="1">
    <source>
        <dbReference type="SAM" id="MobiDB-lite"/>
    </source>
</evidence>
<feature type="compositionally biased region" description="Acidic residues" evidence="1">
    <location>
        <begin position="172"/>
        <end position="182"/>
    </location>
</feature>